<proteinExistence type="predicted"/>
<gene>
    <name evidence="1" type="ORF">OWV82_006881</name>
</gene>
<accession>A0ACC1YJH3</accession>
<dbReference type="EMBL" id="CM051396">
    <property type="protein sequence ID" value="KAJ4723519.1"/>
    <property type="molecule type" value="Genomic_DNA"/>
</dbReference>
<protein>
    <submittedName>
        <fullName evidence="1">2-oxoglutarate (2OG) and Fe(II)-dependent oxygenase superfamily protein</fullName>
    </submittedName>
</protein>
<evidence type="ECO:0000313" key="1">
    <source>
        <dbReference type="EMBL" id="KAJ4723519.1"/>
    </source>
</evidence>
<comment type="caution">
    <text evidence="1">The sequence shown here is derived from an EMBL/GenBank/DDBJ whole genome shotgun (WGS) entry which is preliminary data.</text>
</comment>
<dbReference type="Proteomes" id="UP001164539">
    <property type="component" value="Chromosome 3"/>
</dbReference>
<keyword evidence="2" id="KW-1185">Reference proteome</keyword>
<evidence type="ECO:0000313" key="2">
    <source>
        <dbReference type="Proteomes" id="UP001164539"/>
    </source>
</evidence>
<reference evidence="1 2" key="1">
    <citation type="journal article" date="2023" name="Science">
        <title>Complex scaffold remodeling in plant triterpene biosynthesis.</title>
        <authorList>
            <person name="De La Pena R."/>
            <person name="Hodgson H."/>
            <person name="Liu J.C."/>
            <person name="Stephenson M.J."/>
            <person name="Martin A.C."/>
            <person name="Owen C."/>
            <person name="Harkess A."/>
            <person name="Leebens-Mack J."/>
            <person name="Jimenez L.E."/>
            <person name="Osbourn A."/>
            <person name="Sattely E.S."/>
        </authorList>
    </citation>
    <scope>NUCLEOTIDE SEQUENCE [LARGE SCALE GENOMIC DNA]</scope>
    <source>
        <strain evidence="2">cv. JPN11</strain>
        <tissue evidence="1">Leaf</tissue>
    </source>
</reference>
<organism evidence="1 2">
    <name type="scientific">Melia azedarach</name>
    <name type="common">Chinaberry tree</name>
    <dbReference type="NCBI Taxonomy" id="155640"/>
    <lineage>
        <taxon>Eukaryota</taxon>
        <taxon>Viridiplantae</taxon>
        <taxon>Streptophyta</taxon>
        <taxon>Embryophyta</taxon>
        <taxon>Tracheophyta</taxon>
        <taxon>Spermatophyta</taxon>
        <taxon>Magnoliopsida</taxon>
        <taxon>eudicotyledons</taxon>
        <taxon>Gunneridae</taxon>
        <taxon>Pentapetalae</taxon>
        <taxon>rosids</taxon>
        <taxon>malvids</taxon>
        <taxon>Sapindales</taxon>
        <taxon>Meliaceae</taxon>
        <taxon>Melia</taxon>
    </lineage>
</organism>
<name>A0ACC1YJH3_MELAZ</name>
<sequence length="313" mass="34973">MADQNEAPVVLHSVDLSNPDIRESAAILKQACMDTGIFYVINHGISEELMAEVFAQSKKFFALPLEEKMKNMVTKSRGYKVINKLYDQETKQQAHGEGFALIEEAPDANNDHRPLRGPNVWPSAELLPGWKETVVKYQKEVLKVASAVSRIIAIALDLNEDFFDQPQFLGNAIPYLSLIHYEVEGAQPLKECLLGTPPHTDPSLITLLATDEVPGLQICRDLEGKPRVWKDVAPLEGAFIVNIGDILERMSNCIFRVQYRKDRYTVAFFVYPSLEGTIECIPSCVSAENPPKYPPIKNEELLGTIFKTEVAAA</sequence>